<dbReference type="InterPro" id="IPR013422">
    <property type="entry name" value="CRISPR-assoc_prot_Cas5_N"/>
</dbReference>
<dbReference type="GO" id="GO:0043571">
    <property type="term" value="P:maintenance of CRISPR repeat elements"/>
    <property type="evidence" value="ECO:0007669"/>
    <property type="project" value="InterPro"/>
</dbReference>
<keyword evidence="3" id="KW-1185">Reference proteome</keyword>
<dbReference type="InterPro" id="IPR013337">
    <property type="entry name" value="CRISPR-assoc_prot_Cas5_Tneap"/>
</dbReference>
<accession>A0A7G9GWC9</accession>
<keyword evidence="1" id="KW-0051">Antiviral defense</keyword>
<dbReference type="KEGG" id="fho:H9Q81_09390"/>
<reference evidence="2 3" key="1">
    <citation type="submission" date="2020-08" db="EMBL/GenBank/DDBJ databases">
        <authorList>
            <person name="Liu C."/>
            <person name="Sun Q."/>
        </authorList>
    </citation>
    <scope>NUCLEOTIDE SEQUENCE [LARGE SCALE GENOMIC DNA]</scope>
    <source>
        <strain evidence="2 3">NSJ-57</strain>
    </source>
</reference>
<proteinExistence type="predicted"/>
<dbReference type="NCBIfam" id="TIGR01895">
    <property type="entry name" value="cas_Cas5t"/>
    <property type="match status" value="1"/>
</dbReference>
<organism evidence="2 3">
    <name type="scientific">Fusobacterium hominis</name>
    <dbReference type="NCBI Taxonomy" id="2764326"/>
    <lineage>
        <taxon>Bacteria</taxon>
        <taxon>Fusobacteriati</taxon>
        <taxon>Fusobacteriota</taxon>
        <taxon>Fusobacteriia</taxon>
        <taxon>Fusobacteriales</taxon>
        <taxon>Fusobacteriaceae</taxon>
        <taxon>Fusobacterium</taxon>
    </lineage>
</organism>
<evidence type="ECO:0000256" key="1">
    <source>
        <dbReference type="ARBA" id="ARBA00023118"/>
    </source>
</evidence>
<name>A0A7G9GWC9_9FUSO</name>
<evidence type="ECO:0000313" key="2">
    <source>
        <dbReference type="EMBL" id="QNM15111.1"/>
    </source>
</evidence>
<dbReference type="Pfam" id="PF09704">
    <property type="entry name" value="Cas_Cas5d"/>
    <property type="match status" value="1"/>
</dbReference>
<dbReference type="EMBL" id="CP060637">
    <property type="protein sequence ID" value="QNM15111.1"/>
    <property type="molecule type" value="Genomic_DNA"/>
</dbReference>
<dbReference type="InterPro" id="IPR021124">
    <property type="entry name" value="CRISPR-assoc_prot_Cas5"/>
</dbReference>
<dbReference type="Gene3D" id="3.30.70.2660">
    <property type="match status" value="1"/>
</dbReference>
<dbReference type="NCBIfam" id="TIGR02593">
    <property type="entry name" value="CRISPR_cas5"/>
    <property type="match status" value="1"/>
</dbReference>
<dbReference type="AlphaFoldDB" id="A0A7G9GWC9"/>
<sequence>MKAIRLRLNQNLVNYKFPVSFQLKETYPLPPYSTVIGMVHNACNYTEYKPMLVSIQGKYHSKVNDLATRYEFKNGMTFDASRHQLKVGDFGISVGVSTIELLSDVELMIHIVPENQYLIEEIYNSFLKPREYLSLGRREDLVVIKEVKIVEIINEKLRGENLELPFNYRAYIPVTVIENEKVLVEGEISEIEYKGTMYKISKNYELINYGTKKSPKIFRKWNKIDVHYVSNVVSLRRKEITIDEDKYMVFLA</sequence>
<dbReference type="RefSeq" id="WP_187422842.1">
    <property type="nucleotide sequence ID" value="NZ_CP060637.1"/>
</dbReference>
<evidence type="ECO:0000313" key="3">
    <source>
        <dbReference type="Proteomes" id="UP000515913"/>
    </source>
</evidence>
<dbReference type="Proteomes" id="UP000515913">
    <property type="component" value="Chromosome"/>
</dbReference>
<dbReference type="GO" id="GO:0051607">
    <property type="term" value="P:defense response to virus"/>
    <property type="evidence" value="ECO:0007669"/>
    <property type="project" value="UniProtKB-KW"/>
</dbReference>
<gene>
    <name evidence="2" type="primary">cas5b</name>
    <name evidence="2" type="ORF">H9Q81_09390</name>
</gene>
<protein>
    <submittedName>
        <fullName evidence="2">Type I-B CRISPR-associated protein Cas5</fullName>
    </submittedName>
</protein>